<keyword evidence="3" id="KW-0560">Oxidoreductase</keyword>
<dbReference type="InterPro" id="IPR004136">
    <property type="entry name" value="NMO"/>
</dbReference>
<accession>S8BE59</accession>
<dbReference type="EMBL" id="AQGS01000635">
    <property type="protein sequence ID" value="EPS37543.1"/>
    <property type="molecule type" value="Genomic_DNA"/>
</dbReference>
<evidence type="ECO:0000256" key="3">
    <source>
        <dbReference type="ARBA" id="ARBA00023002"/>
    </source>
</evidence>
<evidence type="ECO:0000313" key="4">
    <source>
        <dbReference type="EMBL" id="EPS37543.1"/>
    </source>
</evidence>
<keyword evidence="1" id="KW-0285">Flavoprotein</keyword>
<dbReference type="OrthoDB" id="2349068at2759"/>
<organism evidence="4 5">
    <name type="scientific">Dactylellina haptotyla (strain CBS 200.50)</name>
    <name type="common">Nematode-trapping fungus</name>
    <name type="synonym">Monacrosporium haptotylum</name>
    <dbReference type="NCBI Taxonomy" id="1284197"/>
    <lineage>
        <taxon>Eukaryota</taxon>
        <taxon>Fungi</taxon>
        <taxon>Dikarya</taxon>
        <taxon>Ascomycota</taxon>
        <taxon>Pezizomycotina</taxon>
        <taxon>Orbiliomycetes</taxon>
        <taxon>Orbiliales</taxon>
        <taxon>Orbiliaceae</taxon>
        <taxon>Dactylellina</taxon>
    </lineage>
</organism>
<dbReference type="OMA" id="PQGRMTT"/>
<dbReference type="CDD" id="cd04730">
    <property type="entry name" value="NPD_like"/>
    <property type="match status" value="1"/>
</dbReference>
<sequence>MSSVTASYPWTASPLIASAPMRLISGPPLAYEVSSAGGFGFLAAGVDVSGLAQNLADFKSLLAAAPIPSSKPDILPVGVGFILWGADLSLTVKVLSKPGNAPAAVWLFAPESPAQLKSWAEGIRKATNGKTKIWVQISSVADATEAVAVAGADLLVIQGADAGGHGRYKSAGLISLVPEVIDTVTAYCSENGLQVPGFIAAGGIADSRGVNAVVALGAHGAAMGSRYLASSEANIAKGYQDAVLRASDGGVSTTRTDVYDKLRGTTGWPKGYGGRGVTNKSYEDALSGVAFEENQKAYKTAEAMGNTGWEGAGARMTTYVGTGVGLVKSVIGAKEITRSARGESKV</sequence>
<keyword evidence="2" id="KW-0288">FMN</keyword>
<dbReference type="Proteomes" id="UP000015100">
    <property type="component" value="Unassembled WGS sequence"/>
</dbReference>
<proteinExistence type="predicted"/>
<dbReference type="SUPFAM" id="SSF51412">
    <property type="entry name" value="Inosine monophosphate dehydrogenase (IMPDH)"/>
    <property type="match status" value="1"/>
</dbReference>
<dbReference type="AlphaFoldDB" id="S8BE59"/>
<protein>
    <submittedName>
        <fullName evidence="4">Uncharacterized protein</fullName>
    </submittedName>
</protein>
<dbReference type="STRING" id="1284197.S8BE59"/>
<evidence type="ECO:0000256" key="2">
    <source>
        <dbReference type="ARBA" id="ARBA00022643"/>
    </source>
</evidence>
<evidence type="ECO:0000313" key="5">
    <source>
        <dbReference type="Proteomes" id="UP000015100"/>
    </source>
</evidence>
<reference evidence="4 5" key="1">
    <citation type="journal article" date="2013" name="PLoS Genet.">
        <title>Genomic mechanisms accounting for the adaptation to parasitism in nematode-trapping fungi.</title>
        <authorList>
            <person name="Meerupati T."/>
            <person name="Andersson K.M."/>
            <person name="Friman E."/>
            <person name="Kumar D."/>
            <person name="Tunlid A."/>
            <person name="Ahren D."/>
        </authorList>
    </citation>
    <scope>NUCLEOTIDE SEQUENCE [LARGE SCALE GENOMIC DNA]</scope>
    <source>
        <strain evidence="4 5">CBS 200.50</strain>
    </source>
</reference>
<dbReference type="GO" id="GO:0018580">
    <property type="term" value="F:nitronate monooxygenase activity"/>
    <property type="evidence" value="ECO:0007669"/>
    <property type="project" value="InterPro"/>
</dbReference>
<dbReference type="Pfam" id="PF03060">
    <property type="entry name" value="NMO"/>
    <property type="match status" value="1"/>
</dbReference>
<name>S8BE59_DACHA</name>
<reference evidence="5" key="2">
    <citation type="submission" date="2013-04" db="EMBL/GenBank/DDBJ databases">
        <title>Genomic mechanisms accounting for the adaptation to parasitism in nematode-trapping fungi.</title>
        <authorList>
            <person name="Ahren D.G."/>
        </authorList>
    </citation>
    <scope>NUCLEOTIDE SEQUENCE [LARGE SCALE GENOMIC DNA]</scope>
    <source>
        <strain evidence="5">CBS 200.50</strain>
    </source>
</reference>
<comment type="caution">
    <text evidence="4">The sequence shown here is derived from an EMBL/GenBank/DDBJ whole genome shotgun (WGS) entry which is preliminary data.</text>
</comment>
<dbReference type="InterPro" id="IPR013785">
    <property type="entry name" value="Aldolase_TIM"/>
</dbReference>
<evidence type="ECO:0000256" key="1">
    <source>
        <dbReference type="ARBA" id="ARBA00022630"/>
    </source>
</evidence>
<dbReference type="HOGENOM" id="CLU_038732_9_0_1"/>
<gene>
    <name evidence="4" type="ORF">H072_8776</name>
</gene>
<dbReference type="Gene3D" id="3.20.20.70">
    <property type="entry name" value="Aldolase class I"/>
    <property type="match status" value="1"/>
</dbReference>
<keyword evidence="5" id="KW-1185">Reference proteome</keyword>
<dbReference type="PANTHER" id="PTHR32332:SF34">
    <property type="entry name" value="2-NITROPROPANE DIOXYGENASE FAMILY, PUTATIVE-RELATED"/>
    <property type="match status" value="1"/>
</dbReference>
<dbReference type="PANTHER" id="PTHR32332">
    <property type="entry name" value="2-NITROPROPANE DIOXYGENASE"/>
    <property type="match status" value="1"/>
</dbReference>
<dbReference type="eggNOG" id="ENOG502RHJM">
    <property type="taxonomic scope" value="Eukaryota"/>
</dbReference>